<gene>
    <name evidence="8" type="ORF">RFI_16135</name>
</gene>
<dbReference type="GO" id="GO:0007052">
    <property type="term" value="P:mitotic spindle organization"/>
    <property type="evidence" value="ECO:0007669"/>
    <property type="project" value="TreeGrafter"/>
</dbReference>
<dbReference type="OrthoDB" id="3176171at2759"/>
<dbReference type="GO" id="GO:0003777">
    <property type="term" value="F:microtubule motor activity"/>
    <property type="evidence" value="ECO:0007669"/>
    <property type="project" value="InterPro"/>
</dbReference>
<keyword evidence="2" id="KW-0963">Cytoplasm</keyword>
<dbReference type="EMBL" id="ASPP01011967">
    <property type="protein sequence ID" value="ETO21068.1"/>
    <property type="molecule type" value="Genomic_DNA"/>
</dbReference>
<feature type="domain" description="Kinesin motor" evidence="7">
    <location>
        <begin position="78"/>
        <end position="187"/>
    </location>
</feature>
<comment type="similarity">
    <text evidence="6">Belongs to the TRAFAC class myosin-kinesin ATPase superfamily. Kinesin family.</text>
</comment>
<keyword evidence="9" id="KW-1185">Reference proteome</keyword>
<keyword evidence="3" id="KW-0547">Nucleotide-binding</keyword>
<comment type="caution">
    <text evidence="8">The sequence shown here is derived from an EMBL/GenBank/DDBJ whole genome shotgun (WGS) entry which is preliminary data.</text>
</comment>
<evidence type="ECO:0000259" key="7">
    <source>
        <dbReference type="PROSITE" id="PS50067"/>
    </source>
</evidence>
<dbReference type="GO" id="GO:0005524">
    <property type="term" value="F:ATP binding"/>
    <property type="evidence" value="ECO:0007669"/>
    <property type="project" value="UniProtKB-KW"/>
</dbReference>
<evidence type="ECO:0000256" key="2">
    <source>
        <dbReference type="ARBA" id="ARBA00022490"/>
    </source>
</evidence>
<reference evidence="8 9" key="1">
    <citation type="journal article" date="2013" name="Curr. Biol.">
        <title>The Genome of the Foraminiferan Reticulomyxa filosa.</title>
        <authorList>
            <person name="Glockner G."/>
            <person name="Hulsmann N."/>
            <person name="Schleicher M."/>
            <person name="Noegel A.A."/>
            <person name="Eichinger L."/>
            <person name="Gallinger C."/>
            <person name="Pawlowski J."/>
            <person name="Sierra R."/>
            <person name="Euteneuer U."/>
            <person name="Pillet L."/>
            <person name="Moustafa A."/>
            <person name="Platzer M."/>
            <person name="Groth M."/>
            <person name="Szafranski K."/>
            <person name="Schliwa M."/>
        </authorList>
    </citation>
    <scope>NUCLEOTIDE SEQUENCE [LARGE SCALE GENOMIC DNA]</scope>
</reference>
<dbReference type="InterPro" id="IPR001752">
    <property type="entry name" value="Kinesin_motor_dom"/>
</dbReference>
<dbReference type="Pfam" id="PF00225">
    <property type="entry name" value="Kinesin"/>
    <property type="match status" value="1"/>
</dbReference>
<evidence type="ECO:0000256" key="3">
    <source>
        <dbReference type="ARBA" id="ARBA00022741"/>
    </source>
</evidence>
<evidence type="ECO:0000256" key="1">
    <source>
        <dbReference type="ARBA" id="ARBA00004496"/>
    </source>
</evidence>
<dbReference type="Gene3D" id="3.40.850.10">
    <property type="entry name" value="Kinesin motor domain"/>
    <property type="match status" value="1"/>
</dbReference>
<comment type="caution">
    <text evidence="6">Lacks conserved residue(s) required for the propagation of feature annotation.</text>
</comment>
<dbReference type="InterPro" id="IPR036961">
    <property type="entry name" value="Kinesin_motor_dom_sf"/>
</dbReference>
<dbReference type="PANTHER" id="PTHR47969">
    <property type="entry name" value="CHROMOSOME-ASSOCIATED KINESIN KIF4A-RELATED"/>
    <property type="match status" value="1"/>
</dbReference>
<evidence type="ECO:0000256" key="4">
    <source>
        <dbReference type="ARBA" id="ARBA00022840"/>
    </source>
</evidence>
<evidence type="ECO:0000256" key="6">
    <source>
        <dbReference type="PROSITE-ProRule" id="PRU00283"/>
    </source>
</evidence>
<proteinExistence type="inferred from homology"/>
<dbReference type="Proteomes" id="UP000023152">
    <property type="component" value="Unassembled WGS sequence"/>
</dbReference>
<name>X6N548_RETFI</name>
<protein>
    <submittedName>
        <fullName evidence="8">Kinesin family member 3</fullName>
    </submittedName>
</protein>
<organism evidence="8 9">
    <name type="scientific">Reticulomyxa filosa</name>
    <dbReference type="NCBI Taxonomy" id="46433"/>
    <lineage>
        <taxon>Eukaryota</taxon>
        <taxon>Sar</taxon>
        <taxon>Rhizaria</taxon>
        <taxon>Retaria</taxon>
        <taxon>Foraminifera</taxon>
        <taxon>Monothalamids</taxon>
        <taxon>Reticulomyxidae</taxon>
        <taxon>Reticulomyxa</taxon>
    </lineage>
</organism>
<evidence type="ECO:0000313" key="9">
    <source>
        <dbReference type="Proteomes" id="UP000023152"/>
    </source>
</evidence>
<dbReference type="InterPro" id="IPR027640">
    <property type="entry name" value="Kinesin-like_fam"/>
</dbReference>
<dbReference type="GO" id="GO:0051231">
    <property type="term" value="P:spindle elongation"/>
    <property type="evidence" value="ECO:0007669"/>
    <property type="project" value="TreeGrafter"/>
</dbReference>
<accession>X6N548</accession>
<dbReference type="GO" id="GO:0005737">
    <property type="term" value="C:cytoplasm"/>
    <property type="evidence" value="ECO:0007669"/>
    <property type="project" value="UniProtKB-SubCell"/>
</dbReference>
<dbReference type="GO" id="GO:0005875">
    <property type="term" value="C:microtubule associated complex"/>
    <property type="evidence" value="ECO:0007669"/>
    <property type="project" value="TreeGrafter"/>
</dbReference>
<dbReference type="PANTHER" id="PTHR47969:SF15">
    <property type="entry name" value="CHROMOSOME-ASSOCIATED KINESIN KIF4A-RELATED"/>
    <property type="match status" value="1"/>
</dbReference>
<evidence type="ECO:0000256" key="5">
    <source>
        <dbReference type="ARBA" id="ARBA00023054"/>
    </source>
</evidence>
<keyword evidence="5" id="KW-0175">Coiled coil</keyword>
<sequence length="187" mass="21366">MSTKESIRVVIRFRPFNERELKEQKKQKLEDVPIKMQQEEDHGTIEIQGKGDGEPFHFTFDNVIPSEATQEKVFQGVGDGKTFTMLGPEDDPSNAVQMGLIPRCISYIFSEIEEASSVVDAKYKVSFLEIYKERLKDLLDPSQTDLKIRLLPNGDTRVAGLTGTYTYVYVYVYIDKSIQLAGRIKFD</sequence>
<dbReference type="AlphaFoldDB" id="X6N548"/>
<dbReference type="InterPro" id="IPR027417">
    <property type="entry name" value="P-loop_NTPase"/>
</dbReference>
<keyword evidence="4" id="KW-0067">ATP-binding</keyword>
<dbReference type="SUPFAM" id="SSF52540">
    <property type="entry name" value="P-loop containing nucleoside triphosphate hydrolases"/>
    <property type="match status" value="1"/>
</dbReference>
<dbReference type="PROSITE" id="PS50067">
    <property type="entry name" value="KINESIN_MOTOR_2"/>
    <property type="match status" value="1"/>
</dbReference>
<evidence type="ECO:0000313" key="8">
    <source>
        <dbReference type="EMBL" id="ETO21068.1"/>
    </source>
</evidence>
<dbReference type="SMART" id="SM00129">
    <property type="entry name" value="KISc"/>
    <property type="match status" value="1"/>
</dbReference>
<dbReference type="GO" id="GO:0008017">
    <property type="term" value="F:microtubule binding"/>
    <property type="evidence" value="ECO:0007669"/>
    <property type="project" value="InterPro"/>
</dbReference>
<comment type="subcellular location">
    <subcellularLocation>
        <location evidence="1">Cytoplasm</location>
    </subcellularLocation>
</comment>
<dbReference type="GO" id="GO:0007018">
    <property type="term" value="P:microtubule-based movement"/>
    <property type="evidence" value="ECO:0007669"/>
    <property type="project" value="InterPro"/>
</dbReference>